<organism evidence="6 7">
    <name type="scientific">Ostreobium quekettii</name>
    <dbReference type="NCBI Taxonomy" id="121088"/>
    <lineage>
        <taxon>Eukaryota</taxon>
        <taxon>Viridiplantae</taxon>
        <taxon>Chlorophyta</taxon>
        <taxon>core chlorophytes</taxon>
        <taxon>Ulvophyceae</taxon>
        <taxon>TCBD clade</taxon>
        <taxon>Bryopsidales</taxon>
        <taxon>Ostreobineae</taxon>
        <taxon>Ostreobiaceae</taxon>
        <taxon>Ostreobium</taxon>
    </lineage>
</organism>
<evidence type="ECO:0000256" key="1">
    <source>
        <dbReference type="ARBA" id="ARBA00004123"/>
    </source>
</evidence>
<feature type="region of interest" description="Disordered" evidence="5">
    <location>
        <begin position="184"/>
        <end position="220"/>
    </location>
</feature>
<comment type="subcellular location">
    <subcellularLocation>
        <location evidence="2">Cytoplasm</location>
    </subcellularLocation>
    <subcellularLocation>
        <location evidence="1">Nucleus</location>
    </subcellularLocation>
</comment>
<dbReference type="OrthoDB" id="19714at2759"/>
<feature type="compositionally biased region" description="Polar residues" evidence="5">
    <location>
        <begin position="1"/>
        <end position="11"/>
    </location>
</feature>
<proteinExistence type="predicted"/>
<evidence type="ECO:0000256" key="3">
    <source>
        <dbReference type="ARBA" id="ARBA00022490"/>
    </source>
</evidence>
<dbReference type="GO" id="GO:0005681">
    <property type="term" value="C:spliceosomal complex"/>
    <property type="evidence" value="ECO:0007669"/>
    <property type="project" value="TreeGrafter"/>
</dbReference>
<dbReference type="GO" id="GO:0000387">
    <property type="term" value="P:spliceosomal snRNP assembly"/>
    <property type="evidence" value="ECO:0007669"/>
    <property type="project" value="TreeGrafter"/>
</dbReference>
<name>A0A8S1ILG5_9CHLO</name>
<accession>A0A8S1ILG5</accession>
<comment type="caution">
    <text evidence="6">The sequence shown here is derived from an EMBL/GenBank/DDBJ whole genome shotgun (WGS) entry which is preliminary data.</text>
</comment>
<protein>
    <recommendedName>
        <fullName evidence="8">Chloride conductance regulatory protein ICln</fullName>
    </recommendedName>
</protein>
<dbReference type="Proteomes" id="UP000708148">
    <property type="component" value="Unassembled WGS sequence"/>
</dbReference>
<evidence type="ECO:0000313" key="7">
    <source>
        <dbReference type="Proteomes" id="UP000708148"/>
    </source>
</evidence>
<keyword evidence="3" id="KW-0963">Cytoplasm</keyword>
<dbReference type="InterPro" id="IPR011993">
    <property type="entry name" value="PH-like_dom_sf"/>
</dbReference>
<evidence type="ECO:0000256" key="5">
    <source>
        <dbReference type="SAM" id="MobiDB-lite"/>
    </source>
</evidence>
<dbReference type="Gene3D" id="2.30.29.30">
    <property type="entry name" value="Pleckstrin-homology domain (PH domain)/Phosphotyrosine-binding domain (PTB)"/>
    <property type="match status" value="1"/>
</dbReference>
<dbReference type="PANTHER" id="PTHR21399">
    <property type="entry name" value="CHLORIDE CONDUCTANCE REGULATORY PROTEIN ICLN"/>
    <property type="match status" value="1"/>
</dbReference>
<keyword evidence="4" id="KW-0539">Nucleus</keyword>
<dbReference type="GO" id="GO:0034715">
    <property type="term" value="C:pICln-Sm protein complex"/>
    <property type="evidence" value="ECO:0007669"/>
    <property type="project" value="TreeGrafter"/>
</dbReference>
<dbReference type="GO" id="GO:0005829">
    <property type="term" value="C:cytosol"/>
    <property type="evidence" value="ECO:0007669"/>
    <property type="project" value="TreeGrafter"/>
</dbReference>
<feature type="compositionally biased region" description="Acidic residues" evidence="5">
    <location>
        <begin position="184"/>
        <end position="198"/>
    </location>
</feature>
<reference evidence="6" key="1">
    <citation type="submission" date="2020-12" db="EMBL/GenBank/DDBJ databases">
        <authorList>
            <person name="Iha C."/>
        </authorList>
    </citation>
    <scope>NUCLEOTIDE SEQUENCE</scope>
</reference>
<gene>
    <name evidence="6" type="ORF">OSTQU699_LOCUS1168</name>
</gene>
<evidence type="ECO:0008006" key="8">
    <source>
        <dbReference type="Google" id="ProtNLM"/>
    </source>
</evidence>
<feature type="region of interest" description="Disordered" evidence="5">
    <location>
        <begin position="1"/>
        <end position="21"/>
    </location>
</feature>
<keyword evidence="7" id="KW-1185">Reference proteome</keyword>
<dbReference type="PANTHER" id="PTHR21399:SF0">
    <property type="entry name" value="METHYLOSOME SUBUNIT PICLN"/>
    <property type="match status" value="1"/>
</dbReference>
<sequence>MGLSVVSSLQPSGEPAMEYSDEEVRGRFPGVELVMGSGAAQGAGALFLTTKRVVWVSEGTGSNGTGYAADFRSIAVHAVSRDPEVSARDCIYIQLDCPDPRFNEEEDEEGEGEAGTTALDAELRLVPAQPQQVEEIFRLLSECAALNPDSDDGDSEEGTFFYNVDSALASVAAADMENAMEELEIEDGQGDLDELVGDDPERFQDAEEEEDPRPNGWTRH</sequence>
<evidence type="ECO:0000256" key="4">
    <source>
        <dbReference type="ARBA" id="ARBA00023242"/>
    </source>
</evidence>
<dbReference type="AlphaFoldDB" id="A0A8S1ILG5"/>
<dbReference type="GO" id="GO:0045292">
    <property type="term" value="P:mRNA cis splicing, via spliceosome"/>
    <property type="evidence" value="ECO:0007669"/>
    <property type="project" value="TreeGrafter"/>
</dbReference>
<dbReference type="InterPro" id="IPR039924">
    <property type="entry name" value="ICln/Lot5/Saf5"/>
</dbReference>
<dbReference type="Pfam" id="PF03517">
    <property type="entry name" value="Voldacs"/>
    <property type="match status" value="1"/>
</dbReference>
<dbReference type="EMBL" id="CAJHUC010000391">
    <property type="protein sequence ID" value="CAD7695807.1"/>
    <property type="molecule type" value="Genomic_DNA"/>
</dbReference>
<evidence type="ECO:0000256" key="2">
    <source>
        <dbReference type="ARBA" id="ARBA00004496"/>
    </source>
</evidence>
<evidence type="ECO:0000313" key="6">
    <source>
        <dbReference type="EMBL" id="CAD7695807.1"/>
    </source>
</evidence>